<dbReference type="PATRIC" id="fig|1245469.3.peg.2586"/>
<dbReference type="Proteomes" id="UP000011841">
    <property type="component" value="Chromosome"/>
</dbReference>
<proteinExistence type="predicted"/>
<gene>
    <name evidence="1" type="ORF">S58_25230</name>
</gene>
<protein>
    <submittedName>
        <fullName evidence="1">Uncharacterized protein</fullName>
    </submittedName>
</protein>
<dbReference type="KEGG" id="aol:S58_25230"/>
<evidence type="ECO:0000313" key="1">
    <source>
        <dbReference type="EMBL" id="BAM88529.1"/>
    </source>
</evidence>
<dbReference type="GeneID" id="301816412"/>
<reference evidence="1 2" key="1">
    <citation type="journal article" date="2013" name="Appl. Environ. Microbiol.">
        <title>Genome analysis suggests that the soil oligotrophic bacterium Agromonas oligotrophica (Bradyrhizobium oligotrophicum) is a nitrogen-fixing symbiont of Aeschynomene indica.</title>
        <authorList>
            <person name="Okubo T."/>
            <person name="Fukushima S."/>
            <person name="Itakura M."/>
            <person name="Oshima K."/>
            <person name="Longtonglang A."/>
            <person name="Teaumroong N."/>
            <person name="Mitsui H."/>
            <person name="Hattori M."/>
            <person name="Hattori R."/>
            <person name="Hattori T."/>
            <person name="Minamisawa K."/>
        </authorList>
    </citation>
    <scope>NUCLEOTIDE SEQUENCE [LARGE SCALE GENOMIC DNA]</scope>
    <source>
        <strain evidence="1 2">S58</strain>
    </source>
</reference>
<evidence type="ECO:0000313" key="2">
    <source>
        <dbReference type="Proteomes" id="UP000011841"/>
    </source>
</evidence>
<sequence>MTLFAVVFVPLLAALEWAAWRLGATVPLSEIAMEQSRSDRLVWLGAFKDYAPYKLERIRQIRPEVLLVGSSRCGQAREQMFRPYVTYNACLTAWPLAHVVDFIDRATTIAKPRVVIVALDYFLFDDILAEAWRKERTMGFDRGPDSHRRELHSVVDFLIRTSGNVETIRSALLVPQVEPVDNNLLVGPEAIRGKFGFRKDGSVIVAPPYRSTSAETLSRGAQYILSFWGTSHLNERQFREVERLSRLSRDRGFSVVAIQYPFLESAAAFLDTDKAYWPYSGHWRELKSPQTAERFARLGIPFFDMSRTEISQDSNNFFDPAHPSERGMLKTYLTLLTRPEFSKLFPLIDRGALTADLDRGKGEQFDLYH</sequence>
<keyword evidence="2" id="KW-1185">Reference proteome</keyword>
<dbReference type="EMBL" id="AP012603">
    <property type="protein sequence ID" value="BAM88529.1"/>
    <property type="molecule type" value="Genomic_DNA"/>
</dbReference>
<dbReference type="HOGENOM" id="CLU_688253_0_0_5"/>
<dbReference type="RefSeq" id="WP_015665651.1">
    <property type="nucleotide sequence ID" value="NC_020453.1"/>
</dbReference>
<dbReference type="eggNOG" id="ENOG50302BE">
    <property type="taxonomic scope" value="Bacteria"/>
</dbReference>
<dbReference type="AlphaFoldDB" id="M4Z5H3"/>
<organism evidence="1 2">
    <name type="scientific">Bradyrhizobium oligotrophicum S58</name>
    <dbReference type="NCBI Taxonomy" id="1245469"/>
    <lineage>
        <taxon>Bacteria</taxon>
        <taxon>Pseudomonadati</taxon>
        <taxon>Pseudomonadota</taxon>
        <taxon>Alphaproteobacteria</taxon>
        <taxon>Hyphomicrobiales</taxon>
        <taxon>Nitrobacteraceae</taxon>
        <taxon>Bradyrhizobium</taxon>
    </lineage>
</organism>
<accession>M4Z5H3</accession>
<name>M4Z5H3_9BRAD</name>